<dbReference type="OrthoDB" id="9810154at2"/>
<dbReference type="EMBL" id="LLYA01000146">
    <property type="protein sequence ID" value="KRR25148.1"/>
    <property type="molecule type" value="Genomic_DNA"/>
</dbReference>
<dbReference type="Proteomes" id="UP000052023">
    <property type="component" value="Unassembled WGS sequence"/>
</dbReference>
<dbReference type="SMART" id="SM00855">
    <property type="entry name" value="PGAM"/>
    <property type="match status" value="1"/>
</dbReference>
<dbReference type="PANTHER" id="PTHR47623">
    <property type="entry name" value="OS09G0287300 PROTEIN"/>
    <property type="match status" value="1"/>
</dbReference>
<dbReference type="RefSeq" id="WP_057843979.1">
    <property type="nucleotide sequence ID" value="NZ_LLYA01000146.1"/>
</dbReference>
<comment type="caution">
    <text evidence="2">The sequence shown here is derived from an EMBL/GenBank/DDBJ whole genome shotgun (WGS) entry which is preliminary data.</text>
</comment>
<evidence type="ECO:0000256" key="1">
    <source>
        <dbReference type="SAM" id="MobiDB-lite"/>
    </source>
</evidence>
<proteinExistence type="predicted"/>
<organism evidence="2 3">
    <name type="scientific">Bradyrhizobium retamae</name>
    <dbReference type="NCBI Taxonomy" id="1300035"/>
    <lineage>
        <taxon>Bacteria</taxon>
        <taxon>Pseudomonadati</taxon>
        <taxon>Pseudomonadota</taxon>
        <taxon>Alphaproteobacteria</taxon>
        <taxon>Hyphomicrobiales</taxon>
        <taxon>Nitrobacteraceae</taxon>
        <taxon>Bradyrhizobium</taxon>
    </lineage>
</organism>
<keyword evidence="3" id="KW-1185">Reference proteome</keyword>
<name>A0A0R3MZX6_9BRAD</name>
<feature type="region of interest" description="Disordered" evidence="1">
    <location>
        <begin position="1"/>
        <end position="29"/>
    </location>
</feature>
<evidence type="ECO:0000313" key="3">
    <source>
        <dbReference type="Proteomes" id="UP000052023"/>
    </source>
</evidence>
<sequence>MRRLMLLRHAKTEHEAPSGHDHDRRLDERGRRDAVAIGTWIGRHPPFPDAVLVSTAVRARQTWEIARDAIKDAVRERPPKPQVELLDELYGAEPTQLLRIIRMAEVTDPTRLMLIGHNPGMHELALMLAGSGDAAAKKALEDNLPTAGLAILDFATEDWSEVAFRRGKLVRFTSPKLLKQALDD</sequence>
<dbReference type="InterPro" id="IPR013078">
    <property type="entry name" value="His_Pase_superF_clade-1"/>
</dbReference>
<dbReference type="Pfam" id="PF00300">
    <property type="entry name" value="His_Phos_1"/>
    <property type="match status" value="1"/>
</dbReference>
<feature type="compositionally biased region" description="Basic and acidic residues" evidence="1">
    <location>
        <begin position="10"/>
        <end position="29"/>
    </location>
</feature>
<dbReference type="PANTHER" id="PTHR47623:SF1">
    <property type="entry name" value="OS09G0287300 PROTEIN"/>
    <property type="match status" value="1"/>
</dbReference>
<dbReference type="AlphaFoldDB" id="A0A0R3MZX6"/>
<dbReference type="SUPFAM" id="SSF53254">
    <property type="entry name" value="Phosphoglycerate mutase-like"/>
    <property type="match status" value="1"/>
</dbReference>
<dbReference type="CDD" id="cd07067">
    <property type="entry name" value="HP_PGM_like"/>
    <property type="match status" value="1"/>
</dbReference>
<dbReference type="Gene3D" id="3.40.50.1240">
    <property type="entry name" value="Phosphoglycerate mutase-like"/>
    <property type="match status" value="1"/>
</dbReference>
<dbReference type="InterPro" id="IPR029033">
    <property type="entry name" value="His_PPase_superfam"/>
</dbReference>
<protein>
    <submittedName>
        <fullName evidence="2">Phosphohistidine phosphatase</fullName>
    </submittedName>
</protein>
<evidence type="ECO:0000313" key="2">
    <source>
        <dbReference type="EMBL" id="KRR25148.1"/>
    </source>
</evidence>
<accession>A0A0R3MZX6</accession>
<gene>
    <name evidence="2" type="ORF">CQ13_24025</name>
</gene>
<reference evidence="2 3" key="1">
    <citation type="submission" date="2014-03" db="EMBL/GenBank/DDBJ databases">
        <title>Bradyrhizobium valentinum sp. nov., isolated from effective nodules of Lupinus mariae-josephae, a lupine endemic of basic-lime soils in Eastern Spain.</title>
        <authorList>
            <person name="Duran D."/>
            <person name="Rey L."/>
            <person name="Navarro A."/>
            <person name="Busquets A."/>
            <person name="Imperial J."/>
            <person name="Ruiz-Argueso T."/>
        </authorList>
    </citation>
    <scope>NUCLEOTIDE SEQUENCE [LARGE SCALE GENOMIC DNA]</scope>
    <source>
        <strain evidence="2 3">Ro19</strain>
    </source>
</reference>